<evidence type="ECO:0000313" key="2">
    <source>
        <dbReference type="Proteomes" id="UP000028123"/>
    </source>
</evidence>
<dbReference type="AlphaFoldDB" id="A0A081NW71"/>
<dbReference type="eggNOG" id="COG0189">
    <property type="taxonomic scope" value="Bacteria"/>
</dbReference>
<evidence type="ECO:0008006" key="3">
    <source>
        <dbReference type="Google" id="ProtNLM"/>
    </source>
</evidence>
<proteinExistence type="predicted"/>
<dbReference type="Pfam" id="PF14398">
    <property type="entry name" value="ATPgrasp_YheCD"/>
    <property type="match status" value="1"/>
</dbReference>
<protein>
    <recommendedName>
        <fullName evidence="3">ATP-grasp domain-containing protein</fullName>
    </recommendedName>
</protein>
<dbReference type="InterPro" id="IPR026838">
    <property type="entry name" value="YheC/D"/>
</dbReference>
<sequence>MTHTIIRSKMKKGIPLMSDPIISHHVPETNWFHASTLRRMLRAYSTLYIKPDIGRQGNGIIRIKKLADAKCEIAYGGTTSWCSSKYVYDEVVKRMNPRKKYLIQQGIELATYRKRPFDVRLVLQKPLNRWQLTWISAKVAPKATSIVTNIAKGAKDTKIIRTLKGIDQSLKPYKVLEELINVSYQVAQKLGSQFPLTIVGLDMGIDKKGKVWFIEANTRPDFKGLRKFDPVQYQRYLRAKKMLRKR</sequence>
<dbReference type="SUPFAM" id="SSF56059">
    <property type="entry name" value="Glutathione synthetase ATP-binding domain-like"/>
    <property type="match status" value="1"/>
</dbReference>
<dbReference type="RefSeq" id="WP_036690875.1">
    <property type="nucleotide sequence ID" value="NZ_FYEP01000013.1"/>
</dbReference>
<dbReference type="OrthoDB" id="7869153at2"/>
<dbReference type="Proteomes" id="UP000028123">
    <property type="component" value="Unassembled WGS sequence"/>
</dbReference>
<gene>
    <name evidence="1" type="ORF">ET33_22605</name>
</gene>
<keyword evidence="2" id="KW-1185">Reference proteome</keyword>
<organism evidence="1 2">
    <name type="scientific">Paenibacillus tyrfis</name>
    <dbReference type="NCBI Taxonomy" id="1501230"/>
    <lineage>
        <taxon>Bacteria</taxon>
        <taxon>Bacillati</taxon>
        <taxon>Bacillota</taxon>
        <taxon>Bacilli</taxon>
        <taxon>Bacillales</taxon>
        <taxon>Paenibacillaceae</taxon>
        <taxon>Paenibacillus</taxon>
    </lineage>
</organism>
<dbReference type="Gene3D" id="3.30.470.20">
    <property type="entry name" value="ATP-grasp fold, B domain"/>
    <property type="match status" value="1"/>
</dbReference>
<evidence type="ECO:0000313" key="1">
    <source>
        <dbReference type="EMBL" id="KEQ22694.1"/>
    </source>
</evidence>
<comment type="caution">
    <text evidence="1">The sequence shown here is derived from an EMBL/GenBank/DDBJ whole genome shotgun (WGS) entry which is preliminary data.</text>
</comment>
<dbReference type="EMBL" id="JNVM01000033">
    <property type="protein sequence ID" value="KEQ22694.1"/>
    <property type="molecule type" value="Genomic_DNA"/>
</dbReference>
<accession>A0A081NW71</accession>
<reference evidence="1 2" key="1">
    <citation type="submission" date="2014-06" db="EMBL/GenBank/DDBJ databases">
        <title>Draft genome sequence of Paenibacillus sp. MSt1.</title>
        <authorList>
            <person name="Aw Y.K."/>
            <person name="Ong K.S."/>
            <person name="Gan H.M."/>
            <person name="Lee S.M."/>
        </authorList>
    </citation>
    <scope>NUCLEOTIDE SEQUENCE [LARGE SCALE GENOMIC DNA]</scope>
    <source>
        <strain evidence="1 2">MSt1</strain>
    </source>
</reference>
<name>A0A081NW71_9BACL</name>